<keyword evidence="2" id="KW-1185">Reference proteome</keyword>
<dbReference type="AlphaFoldDB" id="A0A5B7IX36"/>
<evidence type="ECO:0000313" key="2">
    <source>
        <dbReference type="Proteomes" id="UP000324222"/>
    </source>
</evidence>
<organism evidence="1 2">
    <name type="scientific">Portunus trituberculatus</name>
    <name type="common">Swimming crab</name>
    <name type="synonym">Neptunus trituberculatus</name>
    <dbReference type="NCBI Taxonomy" id="210409"/>
    <lineage>
        <taxon>Eukaryota</taxon>
        <taxon>Metazoa</taxon>
        <taxon>Ecdysozoa</taxon>
        <taxon>Arthropoda</taxon>
        <taxon>Crustacea</taxon>
        <taxon>Multicrustacea</taxon>
        <taxon>Malacostraca</taxon>
        <taxon>Eumalacostraca</taxon>
        <taxon>Eucarida</taxon>
        <taxon>Decapoda</taxon>
        <taxon>Pleocyemata</taxon>
        <taxon>Brachyura</taxon>
        <taxon>Eubrachyura</taxon>
        <taxon>Portunoidea</taxon>
        <taxon>Portunidae</taxon>
        <taxon>Portuninae</taxon>
        <taxon>Portunus</taxon>
    </lineage>
</organism>
<dbReference type="EMBL" id="VSRR010072549">
    <property type="protein sequence ID" value="MPC86799.1"/>
    <property type="molecule type" value="Genomic_DNA"/>
</dbReference>
<gene>
    <name evidence="1" type="ORF">E2C01_081635</name>
</gene>
<evidence type="ECO:0000313" key="1">
    <source>
        <dbReference type="EMBL" id="MPC86799.1"/>
    </source>
</evidence>
<reference evidence="1 2" key="1">
    <citation type="submission" date="2019-05" db="EMBL/GenBank/DDBJ databases">
        <title>Another draft genome of Portunus trituberculatus and its Hox gene families provides insights of decapod evolution.</title>
        <authorList>
            <person name="Jeong J.-H."/>
            <person name="Song I."/>
            <person name="Kim S."/>
            <person name="Choi T."/>
            <person name="Kim D."/>
            <person name="Ryu S."/>
            <person name="Kim W."/>
        </authorList>
    </citation>
    <scope>NUCLEOTIDE SEQUENCE [LARGE SCALE GENOMIC DNA]</scope>
    <source>
        <tissue evidence="1">Muscle</tissue>
    </source>
</reference>
<sequence>MYVVYNLSNHVTFPMYRSGSILDPVVTDVPPLLVHGVILTRITFRRPRDESSTRTLWQWEDANRKQLLLCLATRNSASLQAERLTEVLLVAQEWRVRNGRRCSTGQCVGHTVLEHVRQRHAKYRPERTCICQ</sequence>
<protein>
    <submittedName>
        <fullName evidence="1">Uncharacterized protein</fullName>
    </submittedName>
</protein>
<dbReference type="Proteomes" id="UP000324222">
    <property type="component" value="Unassembled WGS sequence"/>
</dbReference>
<comment type="caution">
    <text evidence="1">The sequence shown here is derived from an EMBL/GenBank/DDBJ whole genome shotgun (WGS) entry which is preliminary data.</text>
</comment>
<proteinExistence type="predicted"/>
<name>A0A5B7IX36_PORTR</name>
<accession>A0A5B7IX36</accession>